<protein>
    <recommendedName>
        <fullName evidence="3">DUF1795 domain-containing protein</fullName>
    </recommendedName>
</protein>
<organism evidence="1 2">
    <name type="scientific">Roseivirga seohaensis subsp. aquiponti</name>
    <dbReference type="NCBI Taxonomy" id="1566026"/>
    <lineage>
        <taxon>Bacteria</taxon>
        <taxon>Pseudomonadati</taxon>
        <taxon>Bacteroidota</taxon>
        <taxon>Cytophagia</taxon>
        <taxon>Cytophagales</taxon>
        <taxon>Roseivirgaceae</taxon>
        <taxon>Roseivirga</taxon>
    </lineage>
</organism>
<dbReference type="RefSeq" id="WP_053221837.1">
    <property type="nucleotide sequence ID" value="NZ_JSVA01000002.1"/>
</dbReference>
<accession>A0A0L8AQ05</accession>
<proteinExistence type="predicted"/>
<dbReference type="Proteomes" id="UP000036908">
    <property type="component" value="Unassembled WGS sequence"/>
</dbReference>
<evidence type="ECO:0000313" key="2">
    <source>
        <dbReference type="Proteomes" id="UP000036908"/>
    </source>
</evidence>
<dbReference type="PATRIC" id="fig|1566026.4.peg.1634"/>
<name>A0A0L8AQ05_9BACT</name>
<keyword evidence="2" id="KW-1185">Reference proteome</keyword>
<dbReference type="AlphaFoldDB" id="A0A0L8AQ05"/>
<dbReference type="OrthoDB" id="9874220at2"/>
<reference evidence="2" key="1">
    <citation type="submission" date="2014-11" db="EMBL/GenBank/DDBJ databases">
        <title>Genome sequencing of Roseivirga sp. D-25.</title>
        <authorList>
            <person name="Selvaratnam C."/>
            <person name="Thevarajoo S."/>
            <person name="Goh K.M."/>
            <person name="Eee R."/>
            <person name="Chan K.-G."/>
            <person name="Chong C.S."/>
        </authorList>
    </citation>
    <scope>NUCLEOTIDE SEQUENCE [LARGE SCALE GENOMIC DNA]</scope>
    <source>
        <strain evidence="2">D-25</strain>
    </source>
</reference>
<sequence>MFLKMILPAILGVLLMPSQLSPNSESENHLYSIGDELEYLAQNGKFGITMPGEYTVSKVVGESTNTIKVTSTIGEETYLFSWTLHTELLGDHKGLADVSLESFNEQVQGDILNQDIYKYKSNEGKKATISLMEGQAICFYRVILMGQYQFQMVVVTGDTELDEAGKKFLDSFKYSE</sequence>
<dbReference type="EMBL" id="JSVA01000002">
    <property type="protein sequence ID" value="KOF04419.1"/>
    <property type="molecule type" value="Genomic_DNA"/>
</dbReference>
<comment type="caution">
    <text evidence="1">The sequence shown here is derived from an EMBL/GenBank/DDBJ whole genome shotgun (WGS) entry which is preliminary data.</text>
</comment>
<evidence type="ECO:0008006" key="3">
    <source>
        <dbReference type="Google" id="ProtNLM"/>
    </source>
</evidence>
<evidence type="ECO:0000313" key="1">
    <source>
        <dbReference type="EMBL" id="KOF04419.1"/>
    </source>
</evidence>
<gene>
    <name evidence="1" type="ORF">OB69_01055</name>
</gene>